<evidence type="ECO:0000313" key="2">
    <source>
        <dbReference type="Proteomes" id="UP000425960"/>
    </source>
</evidence>
<name>A0A5K7ZXZ8_9BACT</name>
<dbReference type="Proteomes" id="UP000425960">
    <property type="component" value="Chromosome"/>
</dbReference>
<accession>A0A5K7ZXZ8</accession>
<sequence length="75" mass="8508">MSSIYLISSSSYEWSFSATLKGLDLASIADFVDFMRYQKKIKPQKVLKLQGILKGHDIDLSDLDRFKAGFRMSGL</sequence>
<gene>
    <name evidence="1" type="ORF">DSCO28_55470</name>
</gene>
<dbReference type="KEGG" id="dov:DSCO28_55470"/>
<dbReference type="AlphaFoldDB" id="A0A5K7ZXZ8"/>
<evidence type="ECO:0000313" key="1">
    <source>
        <dbReference type="EMBL" id="BBO84981.1"/>
    </source>
</evidence>
<protein>
    <submittedName>
        <fullName evidence="1">Uncharacterized protein</fullName>
    </submittedName>
</protein>
<reference evidence="1 2" key="1">
    <citation type="submission" date="2019-11" db="EMBL/GenBank/DDBJ databases">
        <title>Comparative genomics of hydrocarbon-degrading Desulfosarcina strains.</title>
        <authorList>
            <person name="Watanabe M."/>
            <person name="Kojima H."/>
            <person name="Fukui M."/>
        </authorList>
    </citation>
    <scope>NUCLEOTIDE SEQUENCE [LARGE SCALE GENOMIC DNA]</scope>
    <source>
        <strain evidence="1 2">28bB2T</strain>
    </source>
</reference>
<organism evidence="1 2">
    <name type="scientific">Desulfosarcina ovata subsp. sediminis</name>
    <dbReference type="NCBI Taxonomy" id="885957"/>
    <lineage>
        <taxon>Bacteria</taxon>
        <taxon>Pseudomonadati</taxon>
        <taxon>Thermodesulfobacteriota</taxon>
        <taxon>Desulfobacteria</taxon>
        <taxon>Desulfobacterales</taxon>
        <taxon>Desulfosarcinaceae</taxon>
        <taxon>Desulfosarcina</taxon>
    </lineage>
</organism>
<dbReference type="EMBL" id="AP021876">
    <property type="protein sequence ID" value="BBO84981.1"/>
    <property type="molecule type" value="Genomic_DNA"/>
</dbReference>
<proteinExistence type="predicted"/>